<reference evidence="2" key="1">
    <citation type="submission" date="2016-07" db="EMBL/GenBank/DDBJ databases">
        <authorList>
            <person name="Florea S."/>
            <person name="Webb J.S."/>
            <person name="Jaromczyk J."/>
            <person name="Schardl C.L."/>
        </authorList>
    </citation>
    <scope>NUCLEOTIDE SEQUENCE [LARGE SCALE GENOMIC DNA]</scope>
    <source>
        <strain evidence="2">IPB1</strain>
    </source>
</reference>
<name>A0A1C0TJ36_9GAMM</name>
<proteinExistence type="predicted"/>
<evidence type="ECO:0000313" key="1">
    <source>
        <dbReference type="EMBL" id="OCQ18328.1"/>
    </source>
</evidence>
<gene>
    <name evidence="1" type="ORF">A7985_24270</name>
</gene>
<dbReference type="EMBL" id="MAUJ01000017">
    <property type="protein sequence ID" value="OCQ18328.1"/>
    <property type="molecule type" value="Genomic_DNA"/>
</dbReference>
<organism evidence="1 2">
    <name type="scientific">Pseudoalteromonas luteoviolacea</name>
    <dbReference type="NCBI Taxonomy" id="43657"/>
    <lineage>
        <taxon>Bacteria</taxon>
        <taxon>Pseudomonadati</taxon>
        <taxon>Pseudomonadota</taxon>
        <taxon>Gammaproteobacteria</taxon>
        <taxon>Alteromonadales</taxon>
        <taxon>Pseudoalteromonadaceae</taxon>
        <taxon>Pseudoalteromonas</taxon>
    </lineage>
</organism>
<sequence length="106" mass="12495">MSDSQKLIEQVHNLTLPEKLVDRLQWCRDILIAYHSLDLPELYAIEWLVALDSETDHYPTGQSREHFNKDVLNNLDDELLGTYESELIEFPKIRDRLLKELKELSS</sequence>
<comment type="caution">
    <text evidence="1">The sequence shown here is derived from an EMBL/GenBank/DDBJ whole genome shotgun (WGS) entry which is preliminary data.</text>
</comment>
<dbReference type="AlphaFoldDB" id="A0A1C0TJ36"/>
<dbReference type="Proteomes" id="UP000093366">
    <property type="component" value="Unassembled WGS sequence"/>
</dbReference>
<dbReference type="OrthoDB" id="7069334at2"/>
<dbReference type="RefSeq" id="WP_065792986.1">
    <property type="nucleotide sequence ID" value="NZ_MAUJ01000017.1"/>
</dbReference>
<evidence type="ECO:0000313" key="2">
    <source>
        <dbReference type="Proteomes" id="UP000093366"/>
    </source>
</evidence>
<accession>A0A1C0TJ36</accession>
<protein>
    <submittedName>
        <fullName evidence="1">Uncharacterized protein</fullName>
    </submittedName>
</protein>